<keyword evidence="3 4" id="KW-0274">FAD</keyword>
<feature type="binding site" evidence="3">
    <location>
        <begin position="93"/>
        <end position="96"/>
    </location>
    <ligand>
        <name>FAD</name>
        <dbReference type="ChEBI" id="CHEBI:57692"/>
    </ligand>
</feature>
<dbReference type="AlphaFoldDB" id="A0A9P9WW16"/>
<dbReference type="PROSITE" id="PS00623">
    <property type="entry name" value="GMC_OXRED_1"/>
    <property type="match status" value="1"/>
</dbReference>
<reference evidence="6" key="1">
    <citation type="submission" date="2021-03" db="EMBL/GenBank/DDBJ databases">
        <title>Revisited historic fungal species revealed as producer of novel bioactive compounds through whole genome sequencing and comparative genomics.</title>
        <authorList>
            <person name="Vignolle G.A."/>
            <person name="Hochenegger N."/>
            <person name="Mach R.L."/>
            <person name="Mach-Aigner A.R."/>
            <person name="Javad Rahimi M."/>
            <person name="Salim K.A."/>
            <person name="Chan C.M."/>
            <person name="Lim L.B.L."/>
            <person name="Cai F."/>
            <person name="Druzhinina I.S."/>
            <person name="U'Ren J.M."/>
            <person name="Derntl C."/>
        </authorList>
    </citation>
    <scope>NUCLEOTIDE SEQUENCE</scope>
    <source>
        <strain evidence="6">TUCIM 5799</strain>
    </source>
</reference>
<dbReference type="PIRSF" id="PIRSF000137">
    <property type="entry name" value="Alcohol_oxidase"/>
    <property type="match status" value="1"/>
</dbReference>
<feature type="binding site" evidence="3">
    <location>
        <begin position="496"/>
        <end position="497"/>
    </location>
    <ligand>
        <name>FAD</name>
        <dbReference type="ChEBI" id="CHEBI:57692"/>
    </ligand>
</feature>
<comment type="caution">
    <text evidence="6">The sequence shown here is derived from an EMBL/GenBank/DDBJ whole genome shotgun (WGS) entry which is preliminary data.</text>
</comment>
<dbReference type="Pfam" id="PF05199">
    <property type="entry name" value="GMC_oxred_C"/>
    <property type="match status" value="1"/>
</dbReference>
<dbReference type="InterPro" id="IPR012132">
    <property type="entry name" value="GMC_OxRdtase"/>
</dbReference>
<evidence type="ECO:0000256" key="4">
    <source>
        <dbReference type="RuleBase" id="RU003968"/>
    </source>
</evidence>
<dbReference type="SUPFAM" id="SSF51905">
    <property type="entry name" value="FAD/NAD(P)-binding domain"/>
    <property type="match status" value="1"/>
</dbReference>
<dbReference type="SUPFAM" id="SSF54373">
    <property type="entry name" value="FAD-linked reductases, C-terminal domain"/>
    <property type="match status" value="1"/>
</dbReference>
<feature type="domain" description="Glucose-methanol-choline oxidoreductase N-terminal" evidence="5">
    <location>
        <begin position="83"/>
        <end position="106"/>
    </location>
</feature>
<dbReference type="Pfam" id="PF00732">
    <property type="entry name" value="GMC_oxred_N"/>
    <property type="match status" value="1"/>
</dbReference>
<dbReference type="PANTHER" id="PTHR11552">
    <property type="entry name" value="GLUCOSE-METHANOL-CHOLINE GMC OXIDOREDUCTASE"/>
    <property type="match status" value="1"/>
</dbReference>
<dbReference type="EMBL" id="JAFIMR010000003">
    <property type="protein sequence ID" value="KAI1880222.1"/>
    <property type="molecule type" value="Genomic_DNA"/>
</dbReference>
<keyword evidence="7" id="KW-1185">Reference proteome</keyword>
<gene>
    <name evidence="6" type="ORF">JX265_001843</name>
</gene>
<dbReference type="Proteomes" id="UP000829685">
    <property type="component" value="Unassembled WGS sequence"/>
</dbReference>
<evidence type="ECO:0000256" key="2">
    <source>
        <dbReference type="PIRSR" id="PIRSR000137-1"/>
    </source>
</evidence>
<organism evidence="6 7">
    <name type="scientific">Neoarthrinium moseri</name>
    <dbReference type="NCBI Taxonomy" id="1658444"/>
    <lineage>
        <taxon>Eukaryota</taxon>
        <taxon>Fungi</taxon>
        <taxon>Dikarya</taxon>
        <taxon>Ascomycota</taxon>
        <taxon>Pezizomycotina</taxon>
        <taxon>Sordariomycetes</taxon>
        <taxon>Xylariomycetidae</taxon>
        <taxon>Amphisphaeriales</taxon>
        <taxon>Apiosporaceae</taxon>
        <taxon>Neoarthrinium</taxon>
    </lineage>
</organism>
<dbReference type="PANTHER" id="PTHR11552:SF134">
    <property type="entry name" value="GLUCOSE-METHANOL-CHOLINE OXIDOREDUCTASE N-TERMINAL DOMAIN-CONTAINING PROTEIN"/>
    <property type="match status" value="1"/>
</dbReference>
<dbReference type="Gene3D" id="3.30.560.10">
    <property type="entry name" value="Glucose Oxidase, domain 3"/>
    <property type="match status" value="1"/>
</dbReference>
<feature type="active site" description="Proton donor" evidence="2">
    <location>
        <position position="497"/>
    </location>
</feature>
<feature type="active site" description="Proton acceptor" evidence="2">
    <location>
        <position position="541"/>
    </location>
</feature>
<evidence type="ECO:0000256" key="1">
    <source>
        <dbReference type="ARBA" id="ARBA00010790"/>
    </source>
</evidence>
<dbReference type="Gene3D" id="3.50.50.60">
    <property type="entry name" value="FAD/NAD(P)-binding domain"/>
    <property type="match status" value="1"/>
</dbReference>
<evidence type="ECO:0000256" key="3">
    <source>
        <dbReference type="PIRSR" id="PIRSR000137-2"/>
    </source>
</evidence>
<dbReference type="InterPro" id="IPR000172">
    <property type="entry name" value="GMC_OxRdtase_N"/>
</dbReference>
<evidence type="ECO:0000313" key="6">
    <source>
        <dbReference type="EMBL" id="KAI1880222.1"/>
    </source>
</evidence>
<sequence>MASSYDFIIVGSGPSGSAVAAGLARASKKPRVLLLEAGGKNEDKSLRVDGQRWTTFQNKDMNWGYQTTPQENCNGRECDYSRGKGLGGSSAINFGVYSIGARDDYEEWARLVGDDFFSWPKIQQRYKALENFHGELPSTVSKKYAAPKPADHGSTGPLRVGYAAEFESDLPPMLDVFEQAGFPLNPDHNSGNPLGMSVLINSSHRGTRSTASDLLEPLPENLTVLSNSPVLRVILEGKKCVGVETDTQKYYATKEVILSAGSLNNPQILMHSGVGPADHLKEFDLPVALDVPAIGQGLRDHMFCPLAWTRTEGSTARAPFYGDEKAMADALEQWKFDGTGPWSKFACELGIGWFKIPSLTSTKEFQELPEADKRHIDAPTVPHYEIITHFPIHWFIPGFAKENLNYSCMLVFYYNAQARGTVTLQSSDPKTPLKFDPKFLGTPYDRRVAVESLRDAFRIAKSDGYTKDNVSQIVGPAGDSDEELLDYWKNTISSSWHMTGTVKMGKKGDKAAAVDSDFRLVGIEGLRVADMSVVPILASCHVQSVAYVTGVTCAEKLIKEYGLA</sequence>
<keyword evidence="4" id="KW-0285">Flavoprotein</keyword>
<dbReference type="InterPro" id="IPR007867">
    <property type="entry name" value="GMC_OxRtase_C"/>
</dbReference>
<dbReference type="GO" id="GO:0016614">
    <property type="term" value="F:oxidoreductase activity, acting on CH-OH group of donors"/>
    <property type="evidence" value="ECO:0007669"/>
    <property type="project" value="InterPro"/>
</dbReference>
<protein>
    <recommendedName>
        <fullName evidence="5">Glucose-methanol-choline oxidoreductase N-terminal domain-containing protein</fullName>
    </recommendedName>
</protein>
<comment type="cofactor">
    <cofactor evidence="3">
        <name>FAD</name>
        <dbReference type="ChEBI" id="CHEBI:57692"/>
    </cofactor>
</comment>
<comment type="similarity">
    <text evidence="1 4">Belongs to the GMC oxidoreductase family.</text>
</comment>
<evidence type="ECO:0000259" key="5">
    <source>
        <dbReference type="PROSITE" id="PS00623"/>
    </source>
</evidence>
<dbReference type="InterPro" id="IPR036188">
    <property type="entry name" value="FAD/NAD-bd_sf"/>
</dbReference>
<accession>A0A9P9WW16</accession>
<proteinExistence type="inferred from homology"/>
<evidence type="ECO:0000313" key="7">
    <source>
        <dbReference type="Proteomes" id="UP000829685"/>
    </source>
</evidence>
<name>A0A9P9WW16_9PEZI</name>
<dbReference type="GO" id="GO:0050660">
    <property type="term" value="F:flavin adenine dinucleotide binding"/>
    <property type="evidence" value="ECO:0007669"/>
    <property type="project" value="InterPro"/>
</dbReference>
<feature type="binding site" evidence="3">
    <location>
        <position position="230"/>
    </location>
    <ligand>
        <name>FAD</name>
        <dbReference type="ChEBI" id="CHEBI:57692"/>
    </ligand>
</feature>